<keyword evidence="2" id="KW-1185">Reference proteome</keyword>
<organism evidence="1 2">
    <name type="scientific">Irregularibacter muris</name>
    <dbReference type="NCBI Taxonomy" id="1796619"/>
    <lineage>
        <taxon>Bacteria</taxon>
        <taxon>Bacillati</taxon>
        <taxon>Bacillota</taxon>
        <taxon>Clostridia</taxon>
        <taxon>Eubacteriales</taxon>
        <taxon>Eubacteriaceae</taxon>
        <taxon>Irregularibacter</taxon>
    </lineage>
</organism>
<protein>
    <submittedName>
        <fullName evidence="1">Uncharacterized protein</fullName>
    </submittedName>
</protein>
<dbReference type="Proteomes" id="UP001205748">
    <property type="component" value="Unassembled WGS sequence"/>
</dbReference>
<dbReference type="RefSeq" id="WP_257529269.1">
    <property type="nucleotide sequence ID" value="NZ_JANKAS010000002.1"/>
</dbReference>
<sequence>MQFDKLTLFYNKRTSIIKELCTGEQDMNWFGEEKQDYEQIFDYIIVDYDGYIMQSPHHFIVKNGKLNIKEDFIPTKYL</sequence>
<proteinExistence type="predicted"/>
<name>A0AAE3HCP9_9FIRM</name>
<comment type="caution">
    <text evidence="1">The sequence shown here is derived from an EMBL/GenBank/DDBJ whole genome shotgun (WGS) entry which is preliminary data.</text>
</comment>
<dbReference type="AlphaFoldDB" id="A0AAE3HCP9"/>
<evidence type="ECO:0000313" key="1">
    <source>
        <dbReference type="EMBL" id="MCR1897820.1"/>
    </source>
</evidence>
<gene>
    <name evidence="1" type="ORF">NSA47_02305</name>
</gene>
<evidence type="ECO:0000313" key="2">
    <source>
        <dbReference type="Proteomes" id="UP001205748"/>
    </source>
</evidence>
<dbReference type="EMBL" id="JANKAS010000002">
    <property type="protein sequence ID" value="MCR1897820.1"/>
    <property type="molecule type" value="Genomic_DNA"/>
</dbReference>
<accession>A0AAE3HCP9</accession>
<reference evidence="1" key="1">
    <citation type="submission" date="2022-07" db="EMBL/GenBank/DDBJ databases">
        <title>Enhanced cultured diversity of the mouse gut microbiota enables custom-made synthetic communities.</title>
        <authorList>
            <person name="Afrizal A."/>
        </authorList>
    </citation>
    <scope>NUCLEOTIDE SEQUENCE</scope>
    <source>
        <strain evidence="1">DSM 28593</strain>
    </source>
</reference>